<dbReference type="Proteomes" id="UP001189429">
    <property type="component" value="Unassembled WGS sequence"/>
</dbReference>
<evidence type="ECO:0000256" key="1">
    <source>
        <dbReference type="SAM" id="Phobius"/>
    </source>
</evidence>
<keyword evidence="1" id="KW-0812">Transmembrane</keyword>
<reference evidence="3" key="1">
    <citation type="submission" date="2023-10" db="EMBL/GenBank/DDBJ databases">
        <authorList>
            <person name="Chen Y."/>
            <person name="Shah S."/>
            <person name="Dougan E. K."/>
            <person name="Thang M."/>
            <person name="Chan C."/>
        </authorList>
    </citation>
    <scope>NUCLEOTIDE SEQUENCE [LARGE SCALE GENOMIC DNA]</scope>
</reference>
<sequence length="543" mass="61021">MAGRLVLYLSCLYCIGGARGDIGDIDCESQDNRSWFTHQYCGFRHSLDSKLEEKLASLYVSNFCGWSLIFFYHSVMFAWAYAFRARARVAAGLAEEDAVGVRGSDGQVRQGKVVGWVPANRGYMVALEGGGRGFVPLDRLLVPFQRLLEDNYMHDIANICRRLGLNLLVYWAYFGESHDLGREHLHSLGLSQACRVFGVEANNPFIHSMWLTFLDNTVIWSARHAVEAYLFGATNEEVKVDKMWNLKTVYALPGYAGIKVLLIWASQTVLFLLYVLVMNDKSKVIQALGVGLRNEHHHTLTWILGVLLICTVGEKATGDGFSLAPWEAVYNVIKEERHFCRRAARNLPVVGRLFGAWTANSVYRQMLLNTTAILLSTEGPLDFIKDVLAIAFISTLDDADDDDKETGIEFMKRFFRACGRNEMVRESGTGLKNREAIRKLNDRLARVFKDGAEEQEWKKFLDKVSPQEASMLWLSTFESGNVYACLAFGADCRYCLKSAGCLCSATRPAHPPALRRPAPWAARSGLELRTPARSRPGRFVLPL</sequence>
<keyword evidence="4" id="KW-1185">Reference proteome</keyword>
<dbReference type="EMBL" id="CAUYUJ010016944">
    <property type="protein sequence ID" value="CAK0870268.1"/>
    <property type="molecule type" value="Genomic_DNA"/>
</dbReference>
<organism evidence="3 4">
    <name type="scientific">Prorocentrum cordatum</name>
    <dbReference type="NCBI Taxonomy" id="2364126"/>
    <lineage>
        <taxon>Eukaryota</taxon>
        <taxon>Sar</taxon>
        <taxon>Alveolata</taxon>
        <taxon>Dinophyceae</taxon>
        <taxon>Prorocentrales</taxon>
        <taxon>Prorocentraceae</taxon>
        <taxon>Prorocentrum</taxon>
    </lineage>
</organism>
<gene>
    <name evidence="3" type="ORF">PCOR1329_LOCUS56417</name>
</gene>
<proteinExistence type="predicted"/>
<evidence type="ECO:0000256" key="2">
    <source>
        <dbReference type="SAM" id="SignalP"/>
    </source>
</evidence>
<feature type="signal peptide" evidence="2">
    <location>
        <begin position="1"/>
        <end position="20"/>
    </location>
</feature>
<evidence type="ECO:0000313" key="3">
    <source>
        <dbReference type="EMBL" id="CAK0870268.1"/>
    </source>
</evidence>
<keyword evidence="1" id="KW-0472">Membrane</keyword>
<keyword evidence="1" id="KW-1133">Transmembrane helix</keyword>
<name>A0ABN9VB64_9DINO</name>
<evidence type="ECO:0000313" key="4">
    <source>
        <dbReference type="Proteomes" id="UP001189429"/>
    </source>
</evidence>
<feature type="transmembrane region" description="Helical" evidence="1">
    <location>
        <begin position="59"/>
        <end position="83"/>
    </location>
</feature>
<comment type="caution">
    <text evidence="3">The sequence shown here is derived from an EMBL/GenBank/DDBJ whole genome shotgun (WGS) entry which is preliminary data.</text>
</comment>
<feature type="transmembrane region" description="Helical" evidence="1">
    <location>
        <begin position="249"/>
        <end position="277"/>
    </location>
</feature>
<keyword evidence="2" id="KW-0732">Signal</keyword>
<feature type="chain" id="PRO_5045037056" evidence="2">
    <location>
        <begin position="21"/>
        <end position="543"/>
    </location>
</feature>
<accession>A0ABN9VB64</accession>
<protein>
    <submittedName>
        <fullName evidence="3">Uncharacterized protein</fullName>
    </submittedName>
</protein>